<feature type="compositionally biased region" description="Acidic residues" evidence="1">
    <location>
        <begin position="366"/>
        <end position="393"/>
    </location>
</feature>
<proteinExistence type="predicted"/>
<keyword evidence="3" id="KW-1185">Reference proteome</keyword>
<dbReference type="GeneID" id="108426279"/>
<feature type="region of interest" description="Disordered" evidence="1">
    <location>
        <begin position="869"/>
        <end position="942"/>
    </location>
</feature>
<dbReference type="Pfam" id="PF15449">
    <property type="entry name" value="Retinal"/>
    <property type="match status" value="2"/>
</dbReference>
<feature type="compositionally biased region" description="Acidic residues" evidence="1">
    <location>
        <begin position="82"/>
        <end position="91"/>
    </location>
</feature>
<sequence length="942" mass="103475">MGCSPSKGQLFAGVSAHKALQHESQESNNNNLSEGTEIQSKSETDTVSAELTILEDEPLSGKESALCDVVCETATVVREEVVEETNVDSQEEPLAQDKAGKKEERKKKNKGPKRSKHKERVSKTLHIQSKVDLPEKMVKAHQAAYAYLNPNIPKYESLLGLLDQATQTHLSLQPMVALLALRYEEINQLLEEIAVEGEQMLEEHGKDMAWPAALRDVLFNPAKPNAELYSPEPPPDLLQQMLQHSTEKMKLVEDSVKRLGDAALEEAVDYFASFSRVLEEKLVVKRAAEGRLKQVLDHVEAAALRKSSLEDSALHSEDSGIGADNECQNGSVRLRRHRESSGSGASTGSSSGYPENTLLSQPQLNEVEEDRNNDEEDDDDSEDDSGEDEEEAKEEQGRKTAFMERKMSNCSSNAPQRGRPTNTTLEWTKQRDTNTKRPKTADSRSVISQENPRHSCLSGLRRARSADYLYCMIDGYTVKEQEKCQKSVYAGTDLAGGVIRGSLVRTRLRRHSSEGQNMAQCYSLQYGSKGPFKATLPTGSPPSIMPVPPGRNAVKRLINTFSQGVQDKSIQKTTNVPMKRISERPDDMDVDSLPPPPLEVLMDNSFESSEGPPGDEEGSETLNQGCSRQRQRCGVSQRLRASLQMGTVLPSKASVPRRSQSISPARPIRQDAVVGSRKGRDCDQHIGINTEKKEVVSLYQQPQKIIHLHHSSDSPAKAGPGGPMIIRAESVARQGSKDSGENETLMPYPNSYPPTTPPVSRARLPPSCPSVHHRIPSPPALPPCSTSPACGQWAATPYSPNVQRWTRRSSDEENGTSSLSFYDARSVFCQSATGQSLATSCRSTLPRPWGEPSRARLQTSRLPQTFMKSSASGVKPTLIDQQQPLPSATQPHTQDSERRIPASVCEEVQETPASGCVTDPRDSQAVTGAQEAKPNQITDNPD</sequence>
<dbReference type="InterPro" id="IPR029352">
    <property type="entry name" value="PCARE"/>
</dbReference>
<dbReference type="PANTHER" id="PTHR22017">
    <property type="entry name" value="PHOTORECEPTOR CILIUM ACTIN REGULATOR"/>
    <property type="match status" value="1"/>
</dbReference>
<dbReference type="PANTHER" id="PTHR22017:SF3">
    <property type="entry name" value="PHOTORECEPTOR CILIUM ACTIN REGULATOR 2"/>
    <property type="match status" value="1"/>
</dbReference>
<evidence type="ECO:0008006" key="4">
    <source>
        <dbReference type="Google" id="ProtNLM"/>
    </source>
</evidence>
<feature type="compositionally biased region" description="Basic and acidic residues" evidence="1">
    <location>
        <begin position="428"/>
        <end position="442"/>
    </location>
</feature>
<feature type="region of interest" description="Disordered" evidence="1">
    <location>
        <begin position="735"/>
        <end position="762"/>
    </location>
</feature>
<organism evidence="2 3">
    <name type="scientific">Pygocentrus nattereri</name>
    <name type="common">Red-bellied piranha</name>
    <dbReference type="NCBI Taxonomy" id="42514"/>
    <lineage>
        <taxon>Eukaryota</taxon>
        <taxon>Metazoa</taxon>
        <taxon>Chordata</taxon>
        <taxon>Craniata</taxon>
        <taxon>Vertebrata</taxon>
        <taxon>Euteleostomi</taxon>
        <taxon>Actinopterygii</taxon>
        <taxon>Neopterygii</taxon>
        <taxon>Teleostei</taxon>
        <taxon>Ostariophysi</taxon>
        <taxon>Characiformes</taxon>
        <taxon>Characoidei</taxon>
        <taxon>Pygocentrus</taxon>
    </lineage>
</organism>
<feature type="compositionally biased region" description="Polar residues" evidence="1">
    <location>
        <begin position="933"/>
        <end position="942"/>
    </location>
</feature>
<evidence type="ECO:0000256" key="1">
    <source>
        <dbReference type="SAM" id="MobiDB-lite"/>
    </source>
</evidence>
<feature type="region of interest" description="Disordered" evidence="1">
    <location>
        <begin position="310"/>
        <end position="450"/>
    </location>
</feature>
<reference evidence="2" key="2">
    <citation type="submission" date="2025-08" db="UniProtKB">
        <authorList>
            <consortium name="Ensembl"/>
        </authorList>
    </citation>
    <scope>IDENTIFICATION</scope>
</reference>
<feature type="region of interest" description="Disordered" evidence="1">
    <location>
        <begin position="1"/>
        <end position="55"/>
    </location>
</feature>
<feature type="compositionally biased region" description="Polar residues" evidence="1">
    <location>
        <begin position="36"/>
        <end position="49"/>
    </location>
</feature>
<feature type="compositionally biased region" description="Polar residues" evidence="1">
    <location>
        <begin position="353"/>
        <end position="364"/>
    </location>
</feature>
<dbReference type="OrthoDB" id="8954214at2759"/>
<feature type="compositionally biased region" description="Polar residues" evidence="1">
    <location>
        <begin position="879"/>
        <end position="893"/>
    </location>
</feature>
<reference evidence="2" key="3">
    <citation type="submission" date="2025-09" db="UniProtKB">
        <authorList>
            <consortium name="Ensembl"/>
        </authorList>
    </citation>
    <scope>IDENTIFICATION</scope>
</reference>
<evidence type="ECO:0000313" key="3">
    <source>
        <dbReference type="Proteomes" id="UP001501920"/>
    </source>
</evidence>
<dbReference type="GeneTree" id="ENSGT00390000002768"/>
<dbReference type="OMA" id="TRPECEP"/>
<feature type="region of interest" description="Disordered" evidence="1">
    <location>
        <begin position="580"/>
        <end position="629"/>
    </location>
</feature>
<feature type="region of interest" description="Disordered" evidence="1">
    <location>
        <begin position="651"/>
        <end position="680"/>
    </location>
</feature>
<evidence type="ECO:0000313" key="2">
    <source>
        <dbReference type="Ensembl" id="ENSPNAP00000027444.1"/>
    </source>
</evidence>
<feature type="compositionally biased region" description="Polar residues" evidence="1">
    <location>
        <begin position="408"/>
        <end position="427"/>
    </location>
</feature>
<dbReference type="AlphaFoldDB" id="A0A3B4DWS7"/>
<feature type="region of interest" description="Disordered" evidence="1">
    <location>
        <begin position="82"/>
        <end position="121"/>
    </location>
</feature>
<dbReference type="Proteomes" id="UP001501920">
    <property type="component" value="Chromosome 4"/>
</dbReference>
<dbReference type="RefSeq" id="XP_017551130.1">
    <property type="nucleotide sequence ID" value="XM_017695641.2"/>
</dbReference>
<feature type="compositionally biased region" description="Basic and acidic residues" evidence="1">
    <location>
        <begin position="394"/>
        <end position="407"/>
    </location>
</feature>
<dbReference type="Ensembl" id="ENSPNAT00000002537.2">
    <property type="protein sequence ID" value="ENSPNAP00000027444.1"/>
    <property type="gene ID" value="ENSPNAG00000012939.2"/>
</dbReference>
<dbReference type="STRING" id="42514.ENSPNAP00000027444"/>
<reference evidence="2 3" key="1">
    <citation type="submission" date="2020-10" db="EMBL/GenBank/DDBJ databases">
        <title>Pygocentrus nattereri (red-bellied piranha) genome, fPygNat1, primary haplotype.</title>
        <authorList>
            <person name="Myers G."/>
            <person name="Meyer A."/>
            <person name="Karagic N."/>
            <person name="Pippel M."/>
            <person name="Winkler S."/>
            <person name="Tracey A."/>
            <person name="Wood J."/>
            <person name="Formenti G."/>
            <person name="Howe K."/>
            <person name="Fedrigo O."/>
            <person name="Jarvis E.D."/>
        </authorList>
    </citation>
    <scope>NUCLEOTIDE SEQUENCE [LARGE SCALE GENOMIC DNA]</scope>
</reference>
<feature type="compositionally biased region" description="Basic residues" evidence="1">
    <location>
        <begin position="104"/>
        <end position="120"/>
    </location>
</feature>
<protein>
    <recommendedName>
        <fullName evidence="4">Photoreceptor cilium actin regulator</fullName>
    </recommendedName>
</protein>
<feature type="compositionally biased region" description="Low complexity" evidence="1">
    <location>
        <begin position="341"/>
        <end position="352"/>
    </location>
</feature>
<name>A0A3B4DWS7_PYGNA</name>
<accession>A0A3B4DWS7</accession>